<sequence length="438" mass="47465">MPESSTLIRNARIIDGTGNPWQYGDLLLTGDRIEAIAPPGAIFTAGVAEIVDASGLVACPGFIDIQSHSILSLMIDGRCLSKITQGITTEIMGEAWTPAPVAGRHTDPMENSILPMPISDEWHEKIRAWTRFGDWLQTVADAGVSPNIGSFLGGGTLRHVGKGMEMGRPSADELELMRRTMAEAMEDGAFGVSYALIYPPDSYTDTDELIEICKVVSRYNGLYITHMRSEGAQLFEGLEEALAIGRRADLPVEIYHLKASGAANWHKMPSTIARIEEARAQGLDVTADMYPYAASGTGLSSLLPTWTAADGNFFENLEDAAVRARIRKEMLDDPASNGQPSTRGGAAGVLPVGFHKEENRPYIGKNLAQIAAEMGQDWLDCTIDLLRSEGQRIGTIFLSISEDNLRTQLPLPWIKFSTDAAGVDPAWAAELGPTHPRA</sequence>
<protein>
    <submittedName>
        <fullName evidence="1">D-aminoacylase</fullName>
    </submittedName>
</protein>
<dbReference type="Gene3D" id="3.20.20.140">
    <property type="entry name" value="Metal-dependent hydrolases"/>
    <property type="match status" value="1"/>
</dbReference>
<comment type="caution">
    <text evidence="1">The sequence shown here is derived from an EMBL/GenBank/DDBJ whole genome shotgun (WGS) entry which is preliminary data.</text>
</comment>
<gene>
    <name evidence="1" type="ORF">F4148_19000</name>
</gene>
<accession>A0A6B1G1M3</accession>
<dbReference type="SUPFAM" id="SSF51556">
    <property type="entry name" value="Metallo-dependent hydrolases"/>
    <property type="match status" value="1"/>
</dbReference>
<organism evidence="1">
    <name type="scientific">Caldilineaceae bacterium SB0675_bin_29</name>
    <dbReference type="NCBI Taxonomy" id="2605266"/>
    <lineage>
        <taxon>Bacteria</taxon>
        <taxon>Bacillati</taxon>
        <taxon>Chloroflexota</taxon>
        <taxon>Caldilineae</taxon>
        <taxon>Caldilineales</taxon>
        <taxon>Caldilineaceae</taxon>
    </lineage>
</organism>
<dbReference type="InterPro" id="IPR032466">
    <property type="entry name" value="Metal_Hydrolase"/>
</dbReference>
<reference evidence="1" key="1">
    <citation type="submission" date="2019-09" db="EMBL/GenBank/DDBJ databases">
        <title>Characterisation of the sponge microbiome using genome-centric metagenomics.</title>
        <authorList>
            <person name="Engelberts J.P."/>
            <person name="Robbins S.J."/>
            <person name="De Goeij J.M."/>
            <person name="Aranda M."/>
            <person name="Bell S.C."/>
            <person name="Webster N.S."/>
        </authorList>
    </citation>
    <scope>NUCLEOTIDE SEQUENCE</scope>
    <source>
        <strain evidence="1">SB0675_bin_29</strain>
    </source>
</reference>
<name>A0A6B1G1M3_9CHLR</name>
<dbReference type="EMBL" id="VYDA01000672">
    <property type="protein sequence ID" value="MYH63742.1"/>
    <property type="molecule type" value="Genomic_DNA"/>
</dbReference>
<dbReference type="InterPro" id="IPR011059">
    <property type="entry name" value="Metal-dep_hydrolase_composite"/>
</dbReference>
<dbReference type="GO" id="GO:0016810">
    <property type="term" value="F:hydrolase activity, acting on carbon-nitrogen (but not peptide) bonds"/>
    <property type="evidence" value="ECO:0007669"/>
    <property type="project" value="InterPro"/>
</dbReference>
<dbReference type="SUPFAM" id="SSF51338">
    <property type="entry name" value="Composite domain of metallo-dependent hydrolases"/>
    <property type="match status" value="1"/>
</dbReference>
<evidence type="ECO:0000313" key="1">
    <source>
        <dbReference type="EMBL" id="MYH63742.1"/>
    </source>
</evidence>
<proteinExistence type="predicted"/>
<feature type="non-terminal residue" evidence="1">
    <location>
        <position position="438"/>
    </location>
</feature>
<dbReference type="AlphaFoldDB" id="A0A6B1G1M3"/>